<dbReference type="InterPro" id="IPR001650">
    <property type="entry name" value="Helicase_C-like"/>
</dbReference>
<evidence type="ECO:0000256" key="5">
    <source>
        <dbReference type="ARBA" id="ARBA00022741"/>
    </source>
</evidence>
<dbReference type="SMART" id="SM00490">
    <property type="entry name" value="HELICc"/>
    <property type="match status" value="1"/>
</dbReference>
<evidence type="ECO:0000256" key="2">
    <source>
        <dbReference type="ARBA" id="ARBA00004123"/>
    </source>
</evidence>
<dbReference type="PROSITE" id="PS51192">
    <property type="entry name" value="HELICASE_ATP_BIND_1"/>
    <property type="match status" value="1"/>
</dbReference>
<evidence type="ECO:0000256" key="18">
    <source>
        <dbReference type="SAM" id="MobiDB-lite"/>
    </source>
</evidence>
<keyword evidence="4" id="KW-0479">Metal-binding</keyword>
<evidence type="ECO:0000256" key="13">
    <source>
        <dbReference type="ARBA" id="ARBA00034617"/>
    </source>
</evidence>
<dbReference type="GO" id="GO:0005524">
    <property type="term" value="F:ATP binding"/>
    <property type="evidence" value="ECO:0007669"/>
    <property type="project" value="UniProtKB-KW"/>
</dbReference>
<dbReference type="GO" id="GO:0005737">
    <property type="term" value="C:cytoplasm"/>
    <property type="evidence" value="ECO:0007669"/>
    <property type="project" value="TreeGrafter"/>
</dbReference>
<keyword evidence="10" id="KW-0238">DNA-binding</keyword>
<comment type="cofactor">
    <cofactor evidence="1">
        <name>Zn(2+)</name>
        <dbReference type="ChEBI" id="CHEBI:29105"/>
    </cofactor>
</comment>
<dbReference type="GO" id="GO:0009378">
    <property type="term" value="F:four-way junction helicase activity"/>
    <property type="evidence" value="ECO:0007669"/>
    <property type="project" value="TreeGrafter"/>
</dbReference>
<feature type="domain" description="Helicase ATP-binding" evidence="19">
    <location>
        <begin position="104"/>
        <end position="278"/>
    </location>
</feature>
<evidence type="ECO:0000256" key="16">
    <source>
        <dbReference type="RuleBase" id="RU364117"/>
    </source>
</evidence>
<evidence type="ECO:0000256" key="17">
    <source>
        <dbReference type="SAM" id="Coils"/>
    </source>
</evidence>
<dbReference type="Gene3D" id="3.40.50.300">
    <property type="entry name" value="P-loop containing nucleotide triphosphate hydrolases"/>
    <property type="match status" value="2"/>
</dbReference>
<evidence type="ECO:0000256" key="14">
    <source>
        <dbReference type="ARBA" id="ARBA00037616"/>
    </source>
</evidence>
<dbReference type="InterPro" id="IPR014001">
    <property type="entry name" value="Helicase_ATP-bd"/>
</dbReference>
<comment type="subcellular location">
    <subcellularLocation>
        <location evidence="2 16">Nucleus</location>
    </subcellularLocation>
</comment>
<keyword evidence="7 16" id="KW-0347">Helicase</keyword>
<dbReference type="GO" id="GO:0005634">
    <property type="term" value="C:nucleus"/>
    <property type="evidence" value="ECO:0007669"/>
    <property type="project" value="UniProtKB-SubCell"/>
</dbReference>
<evidence type="ECO:0000313" key="22">
    <source>
        <dbReference type="Proteomes" id="UP000218231"/>
    </source>
</evidence>
<dbReference type="Pfam" id="PF00271">
    <property type="entry name" value="Helicase_C"/>
    <property type="match status" value="1"/>
</dbReference>
<evidence type="ECO:0000256" key="7">
    <source>
        <dbReference type="ARBA" id="ARBA00022806"/>
    </source>
</evidence>
<dbReference type="EC" id="5.6.2.4" evidence="16"/>
<comment type="similarity">
    <text evidence="3 16">Belongs to the helicase family. RecQ subfamily.</text>
</comment>
<dbReference type="PANTHER" id="PTHR13710:SF105">
    <property type="entry name" value="ATP-DEPENDENT DNA HELICASE Q1"/>
    <property type="match status" value="1"/>
</dbReference>
<dbReference type="PANTHER" id="PTHR13710">
    <property type="entry name" value="DNA HELICASE RECQ FAMILY MEMBER"/>
    <property type="match status" value="1"/>
</dbReference>
<feature type="region of interest" description="Disordered" evidence="18">
    <location>
        <begin position="599"/>
        <end position="619"/>
    </location>
</feature>
<evidence type="ECO:0000256" key="12">
    <source>
        <dbReference type="ARBA" id="ARBA00023242"/>
    </source>
</evidence>
<keyword evidence="12 16" id="KW-0539">Nucleus</keyword>
<dbReference type="SMART" id="SM00487">
    <property type="entry name" value="DEXDc"/>
    <property type="match status" value="1"/>
</dbReference>
<protein>
    <recommendedName>
        <fullName evidence="16">ATP-dependent DNA helicase</fullName>
        <ecNumber evidence="16">5.6.2.4</ecNumber>
    </recommendedName>
</protein>
<sequence>MGDQNESGSSKNSKLSAKLSRIEEELKLVDAEILKLRQRKVELQTERALVESEIESLIDSRQNATGSPGDDWDNDNFPWSAEARKILNDVFHLSDFRQYQRAAVNAVLKKEDAIVVMSTGSGKSLCYQLPAVLAKGLTVVISPLISLVEDQLYQLKKLGIEAAALNASTDKEEAKRIDIAVTTKSNLRLLYVTPEKLAKSKRLMNKLEKSTAAGILKLIAIDEVHCCSSWGHDFRPDYKFLNVLKRQFPGVPLLGLTATATEYVLNDVKDMLGIRAALVFRAGFNRPNLRYEVIQKPSSDESCIAEIAGLINTRFPRQSGIIYCMSRNDSEKVADQLRKEHAISAYHYHAYLDPQVRSNVYSKWISGKAQVIVATVAFGMGIDKPDVRFVIHHSLPKSVENYYQESGRAGRDGKEAVCLLLYRFQDIFRQSVMVQEEKVGKKKLYEMVEYATQVSVCRRSCLAEHFEEKWESDWCSQACDVCDSTTNDSSSSEKIDIRQIAETAAGIIRNCSAQGNKKDDGRGRITANKLLELLSKEMKSKSKELLEAALTHLLLNEYFIEEFHYTAYTVISYINVNRTFDSKANQPIWMKAKEAWTKEKEKGGKRRSANAHGGEKKKKVITVSDDEVDEIAHYDNAITIE</sequence>
<feature type="domain" description="Helicase C-terminal" evidence="20">
    <location>
        <begin position="310"/>
        <end position="455"/>
    </location>
</feature>
<evidence type="ECO:0000256" key="4">
    <source>
        <dbReference type="ARBA" id="ARBA00022723"/>
    </source>
</evidence>
<comment type="catalytic activity">
    <reaction evidence="13 16">
        <text>Couples ATP hydrolysis with the unwinding of duplex DNA by translocating in the 3'-5' direction.</text>
        <dbReference type="EC" id="5.6.2.4"/>
    </reaction>
</comment>
<evidence type="ECO:0000259" key="20">
    <source>
        <dbReference type="PROSITE" id="PS51194"/>
    </source>
</evidence>
<dbReference type="InterPro" id="IPR004589">
    <property type="entry name" value="DNA_helicase_ATP-dep_RecQ"/>
</dbReference>
<dbReference type="CDD" id="cd18794">
    <property type="entry name" value="SF2_C_RecQ"/>
    <property type="match status" value="1"/>
</dbReference>
<keyword evidence="22" id="KW-1185">Reference proteome</keyword>
<keyword evidence="9 16" id="KW-0067">ATP-binding</keyword>
<name>A0A2A2L2H8_9BILA</name>
<dbReference type="Pfam" id="PF00270">
    <property type="entry name" value="DEAD"/>
    <property type="match status" value="1"/>
</dbReference>
<dbReference type="FunFam" id="3.40.50.300:FF:001544">
    <property type="entry name" value="ATP-dependent DNA helicase"/>
    <property type="match status" value="1"/>
</dbReference>
<dbReference type="InterPro" id="IPR036388">
    <property type="entry name" value="WH-like_DNA-bd_sf"/>
</dbReference>
<evidence type="ECO:0000256" key="15">
    <source>
        <dbReference type="ARBA" id="ARBA00049360"/>
    </source>
</evidence>
<dbReference type="GO" id="GO:0005694">
    <property type="term" value="C:chromosome"/>
    <property type="evidence" value="ECO:0007669"/>
    <property type="project" value="TreeGrafter"/>
</dbReference>
<keyword evidence="6 16" id="KW-0378">Hydrolase</keyword>
<evidence type="ECO:0000256" key="1">
    <source>
        <dbReference type="ARBA" id="ARBA00001947"/>
    </source>
</evidence>
<feature type="coiled-coil region" evidence="17">
    <location>
        <begin position="12"/>
        <end position="60"/>
    </location>
</feature>
<dbReference type="InterPro" id="IPR027417">
    <property type="entry name" value="P-loop_NTPase"/>
</dbReference>
<dbReference type="STRING" id="2018661.A0A2A2L2H8"/>
<dbReference type="AlphaFoldDB" id="A0A2A2L2H8"/>
<dbReference type="SUPFAM" id="SSF52540">
    <property type="entry name" value="P-loop containing nucleoside triphosphate hydrolases"/>
    <property type="match status" value="1"/>
</dbReference>
<dbReference type="Proteomes" id="UP000218231">
    <property type="component" value="Unassembled WGS sequence"/>
</dbReference>
<dbReference type="FunFam" id="3.40.50.300:FF:000596">
    <property type="entry name" value="ATP-dependent DNA helicase"/>
    <property type="match status" value="1"/>
</dbReference>
<keyword evidence="11" id="KW-0413">Isomerase</keyword>
<dbReference type="Pfam" id="PF16124">
    <property type="entry name" value="RecQ_Zn_bind"/>
    <property type="match status" value="1"/>
</dbReference>
<feature type="compositionally biased region" description="Basic residues" evidence="18">
    <location>
        <begin position="603"/>
        <end position="619"/>
    </location>
</feature>
<proteinExistence type="inferred from homology"/>
<comment type="catalytic activity">
    <reaction evidence="15 16">
        <text>ATP + H2O = ADP + phosphate + H(+)</text>
        <dbReference type="Rhea" id="RHEA:13065"/>
        <dbReference type="ChEBI" id="CHEBI:15377"/>
        <dbReference type="ChEBI" id="CHEBI:15378"/>
        <dbReference type="ChEBI" id="CHEBI:30616"/>
        <dbReference type="ChEBI" id="CHEBI:43474"/>
        <dbReference type="ChEBI" id="CHEBI:456216"/>
    </reaction>
</comment>
<evidence type="ECO:0000313" key="21">
    <source>
        <dbReference type="EMBL" id="PAV80330.1"/>
    </source>
</evidence>
<evidence type="ECO:0000256" key="6">
    <source>
        <dbReference type="ARBA" id="ARBA00022801"/>
    </source>
</evidence>
<dbReference type="GO" id="GO:0043138">
    <property type="term" value="F:3'-5' DNA helicase activity"/>
    <property type="evidence" value="ECO:0007669"/>
    <property type="project" value="UniProtKB-EC"/>
</dbReference>
<dbReference type="GO" id="GO:0016887">
    <property type="term" value="F:ATP hydrolysis activity"/>
    <property type="evidence" value="ECO:0007669"/>
    <property type="project" value="RHEA"/>
</dbReference>
<dbReference type="GO" id="GO:0000724">
    <property type="term" value="P:double-strand break repair via homologous recombination"/>
    <property type="evidence" value="ECO:0007669"/>
    <property type="project" value="TreeGrafter"/>
</dbReference>
<dbReference type="Gene3D" id="1.10.10.10">
    <property type="entry name" value="Winged helix-like DNA-binding domain superfamily/Winged helix DNA-binding domain"/>
    <property type="match status" value="1"/>
</dbReference>
<dbReference type="NCBIfam" id="TIGR00614">
    <property type="entry name" value="recQ_fam"/>
    <property type="match status" value="1"/>
</dbReference>
<evidence type="ECO:0000256" key="11">
    <source>
        <dbReference type="ARBA" id="ARBA00023235"/>
    </source>
</evidence>
<dbReference type="PROSITE" id="PS51194">
    <property type="entry name" value="HELICASE_CTER"/>
    <property type="match status" value="1"/>
</dbReference>
<dbReference type="EMBL" id="LIAE01007282">
    <property type="protein sequence ID" value="PAV80330.1"/>
    <property type="molecule type" value="Genomic_DNA"/>
</dbReference>
<gene>
    <name evidence="21" type="ORF">WR25_08372</name>
</gene>
<dbReference type="OrthoDB" id="10261556at2759"/>
<evidence type="ECO:0000256" key="3">
    <source>
        <dbReference type="ARBA" id="ARBA00005446"/>
    </source>
</evidence>
<accession>A0A2A2L2H8</accession>
<keyword evidence="8" id="KW-0862">Zinc</keyword>
<dbReference type="InterPro" id="IPR011545">
    <property type="entry name" value="DEAD/DEAH_box_helicase_dom"/>
</dbReference>
<dbReference type="CDD" id="cd18015">
    <property type="entry name" value="DEXHc_RecQ1"/>
    <property type="match status" value="1"/>
</dbReference>
<organism evidence="21 22">
    <name type="scientific">Diploscapter pachys</name>
    <dbReference type="NCBI Taxonomy" id="2018661"/>
    <lineage>
        <taxon>Eukaryota</taxon>
        <taxon>Metazoa</taxon>
        <taxon>Ecdysozoa</taxon>
        <taxon>Nematoda</taxon>
        <taxon>Chromadorea</taxon>
        <taxon>Rhabditida</taxon>
        <taxon>Rhabditina</taxon>
        <taxon>Rhabditomorpha</taxon>
        <taxon>Rhabditoidea</taxon>
        <taxon>Rhabditidae</taxon>
        <taxon>Diploscapter</taxon>
    </lineage>
</organism>
<comment type="function">
    <text evidence="14">DNA helicase that may play a role in the repair of DNA that is damaged by ultraviolet light or other mutagens. Exhibits a magnesium-dependent ATP-dependent DNA-helicase activity that unwinds single- and double-stranded DNA in a 3'-5' direction.</text>
</comment>
<evidence type="ECO:0000256" key="8">
    <source>
        <dbReference type="ARBA" id="ARBA00022833"/>
    </source>
</evidence>
<keyword evidence="5 16" id="KW-0547">Nucleotide-binding</keyword>
<evidence type="ECO:0000256" key="10">
    <source>
        <dbReference type="ARBA" id="ARBA00023125"/>
    </source>
</evidence>
<comment type="caution">
    <text evidence="21">The sequence shown here is derived from an EMBL/GenBank/DDBJ whole genome shotgun (WGS) entry which is preliminary data.</text>
</comment>
<reference evidence="21 22" key="1">
    <citation type="journal article" date="2017" name="Curr. Biol.">
        <title>Genome architecture and evolution of a unichromosomal asexual nematode.</title>
        <authorList>
            <person name="Fradin H."/>
            <person name="Zegar C."/>
            <person name="Gutwein M."/>
            <person name="Lucas J."/>
            <person name="Kovtun M."/>
            <person name="Corcoran D."/>
            <person name="Baugh L.R."/>
            <person name="Kiontke K."/>
            <person name="Gunsalus K."/>
            <person name="Fitch D.H."/>
            <person name="Piano F."/>
        </authorList>
    </citation>
    <scope>NUCLEOTIDE SEQUENCE [LARGE SCALE GENOMIC DNA]</scope>
    <source>
        <strain evidence="21">PF1309</strain>
    </source>
</reference>
<dbReference type="InterPro" id="IPR032284">
    <property type="entry name" value="RecQ_Zn-bd"/>
</dbReference>
<evidence type="ECO:0000256" key="9">
    <source>
        <dbReference type="ARBA" id="ARBA00022840"/>
    </source>
</evidence>
<keyword evidence="17" id="KW-0175">Coiled coil</keyword>
<evidence type="ECO:0000259" key="19">
    <source>
        <dbReference type="PROSITE" id="PS51192"/>
    </source>
</evidence>
<dbReference type="GO" id="GO:0003677">
    <property type="term" value="F:DNA binding"/>
    <property type="evidence" value="ECO:0007669"/>
    <property type="project" value="UniProtKB-KW"/>
</dbReference>
<dbReference type="GO" id="GO:0046872">
    <property type="term" value="F:metal ion binding"/>
    <property type="evidence" value="ECO:0007669"/>
    <property type="project" value="UniProtKB-KW"/>
</dbReference>